<dbReference type="SUPFAM" id="SSF53383">
    <property type="entry name" value="PLP-dependent transferases"/>
    <property type="match status" value="1"/>
</dbReference>
<sequence>MPGFEFFGAEERKEVNDVLETGILMRYGFDAMRNNQWKAKELEKAIQDTFQVQHAQLTSSGTTALSTAMAVMGVGYGDEVIMPTFTFVASFEAIIAAGAIPVLVDVDETLCLDPKAVEAAITPKTKMVMPVHMCGSMAQMDELMAICEKHDLLLLEDACQAIGGSFNGQKLGTIGHGGTFSFDFVKTITCGEGGAFLTNNKEFYTHADHYTDHGHDHIGTDRGAESHPFLGYNFRISELHAAVGLAQIRKLDSILATQRKHNAIIKAALQKVEGISFRHIPDPQGDNASFLSFFLPTEDLARAAHKALLSNGLGGNFYWYDNNWHYIKKWDHLKNATSLFPLNPALVDAIKNTDFNAFQQSDKIIGRTISSLINLNWTEEQAHERAEKMAQTIASVL</sequence>
<keyword evidence="4" id="KW-1185">Reference proteome</keyword>
<evidence type="ECO:0000313" key="4">
    <source>
        <dbReference type="Proteomes" id="UP000658258"/>
    </source>
</evidence>
<comment type="similarity">
    <text evidence="1 2">Belongs to the DegT/DnrJ/EryC1 family.</text>
</comment>
<organism evidence="3 4">
    <name type="scientific">Roseivirga thermotolerans</name>
    <dbReference type="NCBI Taxonomy" id="1758176"/>
    <lineage>
        <taxon>Bacteria</taxon>
        <taxon>Pseudomonadati</taxon>
        <taxon>Bacteroidota</taxon>
        <taxon>Cytophagia</taxon>
        <taxon>Cytophagales</taxon>
        <taxon>Roseivirgaceae</taxon>
        <taxon>Roseivirga</taxon>
    </lineage>
</organism>
<dbReference type="PANTHER" id="PTHR30244">
    <property type="entry name" value="TRANSAMINASE"/>
    <property type="match status" value="1"/>
</dbReference>
<accession>A0ABQ3I7X5</accession>
<keyword evidence="2" id="KW-0663">Pyridoxal phosphate</keyword>
<name>A0ABQ3I7X5_9BACT</name>
<evidence type="ECO:0000313" key="3">
    <source>
        <dbReference type="EMBL" id="GHE70841.1"/>
    </source>
</evidence>
<dbReference type="InterPro" id="IPR015421">
    <property type="entry name" value="PyrdxlP-dep_Trfase_major"/>
</dbReference>
<dbReference type="InterPro" id="IPR000653">
    <property type="entry name" value="DegT/StrS_aminotransferase"/>
</dbReference>
<dbReference type="Gene3D" id="3.90.1150.10">
    <property type="entry name" value="Aspartate Aminotransferase, domain 1"/>
    <property type="match status" value="1"/>
</dbReference>
<dbReference type="CDD" id="cd00616">
    <property type="entry name" value="AHBA_syn"/>
    <property type="match status" value="1"/>
</dbReference>
<gene>
    <name evidence="3" type="primary">kdnA</name>
    <name evidence="3" type="ORF">GCM10011340_28300</name>
</gene>
<dbReference type="InterPro" id="IPR015422">
    <property type="entry name" value="PyrdxlP-dep_Trfase_small"/>
</dbReference>
<dbReference type="Proteomes" id="UP000658258">
    <property type="component" value="Unassembled WGS sequence"/>
</dbReference>
<dbReference type="PANTHER" id="PTHR30244:SF34">
    <property type="entry name" value="DTDP-4-AMINO-4,6-DIDEOXYGALACTOSE TRANSAMINASE"/>
    <property type="match status" value="1"/>
</dbReference>
<dbReference type="EMBL" id="BNAG01000004">
    <property type="protein sequence ID" value="GHE70841.1"/>
    <property type="molecule type" value="Genomic_DNA"/>
</dbReference>
<dbReference type="Pfam" id="PF01041">
    <property type="entry name" value="DegT_DnrJ_EryC1"/>
    <property type="match status" value="1"/>
</dbReference>
<dbReference type="InterPro" id="IPR015424">
    <property type="entry name" value="PyrdxlP-dep_Trfase"/>
</dbReference>
<dbReference type="Gene3D" id="3.40.640.10">
    <property type="entry name" value="Type I PLP-dependent aspartate aminotransferase-like (Major domain)"/>
    <property type="match status" value="1"/>
</dbReference>
<comment type="caution">
    <text evidence="3">The sequence shown here is derived from an EMBL/GenBank/DDBJ whole genome shotgun (WGS) entry which is preliminary data.</text>
</comment>
<evidence type="ECO:0000256" key="1">
    <source>
        <dbReference type="ARBA" id="ARBA00037999"/>
    </source>
</evidence>
<protein>
    <submittedName>
        <fullName evidence="3">8-amino-3,8-dideoxy-alpha-D-manno-octulosonate transaminase</fullName>
    </submittedName>
</protein>
<reference evidence="4" key="1">
    <citation type="journal article" date="2019" name="Int. J. Syst. Evol. Microbiol.">
        <title>The Global Catalogue of Microorganisms (GCM) 10K type strain sequencing project: providing services to taxonomists for standard genome sequencing and annotation.</title>
        <authorList>
            <consortium name="The Broad Institute Genomics Platform"/>
            <consortium name="The Broad Institute Genome Sequencing Center for Infectious Disease"/>
            <person name="Wu L."/>
            <person name="Ma J."/>
        </authorList>
    </citation>
    <scope>NUCLEOTIDE SEQUENCE [LARGE SCALE GENOMIC DNA]</scope>
    <source>
        <strain evidence="4">CGMCC 1.15111</strain>
    </source>
</reference>
<dbReference type="RefSeq" id="WP_189630945.1">
    <property type="nucleotide sequence ID" value="NZ_BNAG01000004.1"/>
</dbReference>
<evidence type="ECO:0000256" key="2">
    <source>
        <dbReference type="RuleBase" id="RU004508"/>
    </source>
</evidence>
<proteinExistence type="inferred from homology"/>